<accession>A0A212IYG3</accession>
<organism evidence="1">
    <name type="scientific">uncultured Dysgonomonas sp</name>
    <dbReference type="NCBI Taxonomy" id="206096"/>
    <lineage>
        <taxon>Bacteria</taxon>
        <taxon>Pseudomonadati</taxon>
        <taxon>Bacteroidota</taxon>
        <taxon>Bacteroidia</taxon>
        <taxon>Bacteroidales</taxon>
        <taxon>Dysgonomonadaceae</taxon>
        <taxon>Dysgonomonas</taxon>
        <taxon>environmental samples</taxon>
    </lineage>
</organism>
<reference evidence="1" key="1">
    <citation type="submission" date="2016-04" db="EMBL/GenBank/DDBJ databases">
        <authorList>
            <person name="Evans L.H."/>
            <person name="Alamgir A."/>
            <person name="Owens N."/>
            <person name="Weber N.D."/>
            <person name="Virtaneva K."/>
            <person name="Barbian K."/>
            <person name="Babar A."/>
            <person name="Rosenke K."/>
        </authorList>
    </citation>
    <scope>NUCLEOTIDE SEQUENCE</scope>
    <source>
        <strain evidence="1">86-1</strain>
    </source>
</reference>
<protein>
    <submittedName>
        <fullName evidence="1">Uncharacterized protein</fullName>
    </submittedName>
</protein>
<sequence>MRLADFESIRVFFVKNSDKKDTILPKCYTIFPQDENCKE</sequence>
<gene>
    <name evidence="1" type="ORF">KL86DYS1_10545</name>
</gene>
<proteinExistence type="predicted"/>
<dbReference type="AlphaFoldDB" id="A0A212IYG3"/>
<dbReference type="EMBL" id="FLUM01000001">
    <property type="protein sequence ID" value="SBV92197.1"/>
    <property type="molecule type" value="Genomic_DNA"/>
</dbReference>
<evidence type="ECO:0000313" key="1">
    <source>
        <dbReference type="EMBL" id="SBV92197.1"/>
    </source>
</evidence>
<name>A0A212IYG3_9BACT</name>